<protein>
    <submittedName>
        <fullName evidence="1">Uncharacterized protein</fullName>
    </submittedName>
</protein>
<dbReference type="AlphaFoldDB" id="A0A7T8BAZ4"/>
<gene>
    <name evidence="1" type="ORF">JFL75_10300</name>
</gene>
<dbReference type="Proteomes" id="UP000595917">
    <property type="component" value="Chromosome"/>
</dbReference>
<reference evidence="1" key="1">
    <citation type="submission" date="2021-01" db="EMBL/GenBank/DDBJ databases">
        <title>Description of Breznakiella homolactica.</title>
        <authorList>
            <person name="Song Y."/>
            <person name="Brune A."/>
        </authorList>
    </citation>
    <scope>NUCLEOTIDE SEQUENCE</scope>
    <source>
        <strain evidence="1">RmG30</strain>
    </source>
</reference>
<organism evidence="1 2">
    <name type="scientific">Breznakiella homolactica</name>
    <dbReference type="NCBI Taxonomy" id="2798577"/>
    <lineage>
        <taxon>Bacteria</taxon>
        <taxon>Pseudomonadati</taxon>
        <taxon>Spirochaetota</taxon>
        <taxon>Spirochaetia</taxon>
        <taxon>Spirochaetales</taxon>
        <taxon>Breznakiellaceae</taxon>
        <taxon>Breznakiella</taxon>
    </lineage>
</organism>
<evidence type="ECO:0000313" key="2">
    <source>
        <dbReference type="Proteomes" id="UP000595917"/>
    </source>
</evidence>
<evidence type="ECO:0000313" key="1">
    <source>
        <dbReference type="EMBL" id="QQO11269.1"/>
    </source>
</evidence>
<proteinExistence type="predicted"/>
<dbReference type="EMBL" id="CP067089">
    <property type="protein sequence ID" value="QQO11269.1"/>
    <property type="molecule type" value="Genomic_DNA"/>
</dbReference>
<name>A0A7T8BAZ4_9SPIR</name>
<dbReference type="RefSeq" id="WP_215628578.1">
    <property type="nucleotide sequence ID" value="NZ_CP067089.2"/>
</dbReference>
<dbReference type="KEGG" id="bhc:JFL75_10300"/>
<keyword evidence="2" id="KW-1185">Reference proteome</keyword>
<accession>A0A7T8BAZ4</accession>
<sequence length="127" mass="13982">MTFSDRMKDILDQSKEFLSKAGEKAQDWGEKGFQASKNFVNKAGEKAQDLGEKSVIKLEIRQLESQAQKLIGKLGIEAYQAFVERGAKSVTIDTPAIKPILAEIASIREAIEKREAELNAGVGKIES</sequence>